<reference evidence="6 7" key="1">
    <citation type="submission" date="2018-05" db="EMBL/GenBank/DDBJ databases">
        <title>The draft genome of strain NS-104.</title>
        <authorList>
            <person name="Hang P."/>
            <person name="Jiang J."/>
        </authorList>
    </citation>
    <scope>NUCLEOTIDE SEQUENCE [LARGE SCALE GENOMIC DNA]</scope>
    <source>
        <strain evidence="6 7">NS-104</strain>
    </source>
</reference>
<comment type="similarity">
    <text evidence="1">Belongs to the sigma-70 factor family. ECF subfamily.</text>
</comment>
<dbReference type="GO" id="GO:0006352">
    <property type="term" value="P:DNA-templated transcription initiation"/>
    <property type="evidence" value="ECO:0007669"/>
    <property type="project" value="InterPro"/>
</dbReference>
<dbReference type="Gene3D" id="1.10.10.10">
    <property type="entry name" value="Winged helix-like DNA-binding domain superfamily/Winged helix DNA-binding domain"/>
    <property type="match status" value="1"/>
</dbReference>
<keyword evidence="4" id="KW-0804">Transcription</keyword>
<dbReference type="InterPro" id="IPR013325">
    <property type="entry name" value="RNA_pol_sigma_r2"/>
</dbReference>
<dbReference type="Pfam" id="PF08281">
    <property type="entry name" value="Sigma70_r4_2"/>
    <property type="match status" value="1"/>
</dbReference>
<dbReference type="PANTHER" id="PTHR43133:SF63">
    <property type="entry name" value="RNA POLYMERASE SIGMA FACTOR FECI-RELATED"/>
    <property type="match status" value="1"/>
</dbReference>
<dbReference type="InterPro" id="IPR036388">
    <property type="entry name" value="WH-like_DNA-bd_sf"/>
</dbReference>
<dbReference type="SUPFAM" id="SSF88659">
    <property type="entry name" value="Sigma3 and sigma4 domains of RNA polymerase sigma factors"/>
    <property type="match status" value="1"/>
</dbReference>
<evidence type="ECO:0000256" key="4">
    <source>
        <dbReference type="ARBA" id="ARBA00023163"/>
    </source>
</evidence>
<sequence length="173" mass="19689">MSPVIHSDRPPVTTKESEFEALYASERFRLEKLAGRRIGRSNAADVVQDVFAVLWARAKEHASLTPAYLSRATQFTAITHFRAEQRRQKLAKGLTEEQYTQAVIPPDQIVGARQELRHLQTAISNLPERTRQVFMLNRLHACTYDEIAVALDISYSTVEREIAKALLACRQVR</sequence>
<dbReference type="GO" id="GO:0003677">
    <property type="term" value="F:DNA binding"/>
    <property type="evidence" value="ECO:0007669"/>
    <property type="project" value="InterPro"/>
</dbReference>
<comment type="caution">
    <text evidence="6">The sequence shown here is derived from an EMBL/GenBank/DDBJ whole genome shotgun (WGS) entry which is preliminary data.</text>
</comment>
<keyword evidence="2" id="KW-0805">Transcription regulation</keyword>
<evidence type="ECO:0000259" key="5">
    <source>
        <dbReference type="Pfam" id="PF08281"/>
    </source>
</evidence>
<dbReference type="AlphaFoldDB" id="A0A2U2DGM3"/>
<name>A0A2U2DGM3_9HYPH</name>
<evidence type="ECO:0000313" key="6">
    <source>
        <dbReference type="EMBL" id="PWE52466.1"/>
    </source>
</evidence>
<evidence type="ECO:0000313" key="7">
    <source>
        <dbReference type="Proteomes" id="UP000245252"/>
    </source>
</evidence>
<dbReference type="InterPro" id="IPR013249">
    <property type="entry name" value="RNA_pol_sigma70_r4_t2"/>
</dbReference>
<gene>
    <name evidence="6" type="ORF">DEM27_30900</name>
</gene>
<dbReference type="Proteomes" id="UP000245252">
    <property type="component" value="Unassembled WGS sequence"/>
</dbReference>
<dbReference type="SUPFAM" id="SSF88946">
    <property type="entry name" value="Sigma2 domain of RNA polymerase sigma factors"/>
    <property type="match status" value="1"/>
</dbReference>
<accession>A0A2U2DGM3</accession>
<protein>
    <submittedName>
        <fullName evidence="6">RNA polymerase subunit sigma-70</fullName>
    </submittedName>
</protein>
<dbReference type="PANTHER" id="PTHR43133">
    <property type="entry name" value="RNA POLYMERASE ECF-TYPE SIGMA FACTO"/>
    <property type="match status" value="1"/>
</dbReference>
<feature type="domain" description="RNA polymerase sigma factor 70 region 4 type 2" evidence="5">
    <location>
        <begin position="119"/>
        <end position="169"/>
    </location>
</feature>
<keyword evidence="7" id="KW-1185">Reference proteome</keyword>
<keyword evidence="3" id="KW-0731">Sigma factor</keyword>
<dbReference type="InterPro" id="IPR013324">
    <property type="entry name" value="RNA_pol_sigma_r3/r4-like"/>
</dbReference>
<evidence type="ECO:0000256" key="2">
    <source>
        <dbReference type="ARBA" id="ARBA00023015"/>
    </source>
</evidence>
<dbReference type="OrthoDB" id="9797134at2"/>
<dbReference type="InterPro" id="IPR014284">
    <property type="entry name" value="RNA_pol_sigma-70_dom"/>
</dbReference>
<dbReference type="Gene3D" id="1.10.1740.10">
    <property type="match status" value="1"/>
</dbReference>
<dbReference type="GO" id="GO:0016987">
    <property type="term" value="F:sigma factor activity"/>
    <property type="evidence" value="ECO:0007669"/>
    <property type="project" value="UniProtKB-KW"/>
</dbReference>
<dbReference type="InterPro" id="IPR039425">
    <property type="entry name" value="RNA_pol_sigma-70-like"/>
</dbReference>
<dbReference type="CDD" id="cd06171">
    <property type="entry name" value="Sigma70_r4"/>
    <property type="match status" value="1"/>
</dbReference>
<evidence type="ECO:0000256" key="3">
    <source>
        <dbReference type="ARBA" id="ARBA00023082"/>
    </source>
</evidence>
<organism evidence="6 7">
    <name type="scientific">Metarhizobium album</name>
    <dbReference type="NCBI Taxonomy" id="2182425"/>
    <lineage>
        <taxon>Bacteria</taxon>
        <taxon>Pseudomonadati</taxon>
        <taxon>Pseudomonadota</taxon>
        <taxon>Alphaproteobacteria</taxon>
        <taxon>Hyphomicrobiales</taxon>
        <taxon>Rhizobiaceae</taxon>
        <taxon>Metarhizobium</taxon>
    </lineage>
</organism>
<evidence type="ECO:0000256" key="1">
    <source>
        <dbReference type="ARBA" id="ARBA00010641"/>
    </source>
</evidence>
<proteinExistence type="inferred from homology"/>
<dbReference type="NCBIfam" id="TIGR02937">
    <property type="entry name" value="sigma70-ECF"/>
    <property type="match status" value="1"/>
</dbReference>
<dbReference type="EMBL" id="QFBC01000025">
    <property type="protein sequence ID" value="PWE52466.1"/>
    <property type="molecule type" value="Genomic_DNA"/>
</dbReference>